<proteinExistence type="predicted"/>
<dbReference type="AlphaFoldDB" id="A0AA47M2J3"/>
<sequence length="221" mass="24805">MCLGNSPSPAVATYGLRRAAQEGEMDFGRDMCQFIRTEFYAEAVDVLKRAQNLLACYNIKLHKIASNSIKVMDAFPKEERAKGMETLDLAVDDLPVQRSLGVAWNMTTDTLTFNIPVTQKPFTRRGVLSTINSLFDPLGFLAPVTVQGRLLLREQVSQGTEWDTPLSDEKFMKWKKWQDSLQELNKLNIRRTYASFSVTRAQSIELCVFSDASVKAIAAVA</sequence>
<dbReference type="Proteomes" id="UP001174136">
    <property type="component" value="Unassembled WGS sequence"/>
</dbReference>
<dbReference type="Pfam" id="PF05380">
    <property type="entry name" value="Peptidase_A17"/>
    <property type="match status" value="1"/>
</dbReference>
<accession>A0AA47M2J3</accession>
<evidence type="ECO:0000313" key="2">
    <source>
        <dbReference type="Proteomes" id="UP001174136"/>
    </source>
</evidence>
<protein>
    <submittedName>
        <fullName evidence="1">Uncharacterized protein</fullName>
    </submittedName>
</protein>
<reference evidence="1" key="1">
    <citation type="journal article" date="2023" name="Front. Mar. Sci.">
        <title>A new Merluccius polli reference genome to investigate the effects of global change in West African waters.</title>
        <authorList>
            <person name="Mateo J.L."/>
            <person name="Blanco-Fernandez C."/>
            <person name="Garcia-Vazquez E."/>
            <person name="Machado-Schiaffino G."/>
        </authorList>
    </citation>
    <scope>NUCLEOTIDE SEQUENCE</scope>
    <source>
        <strain evidence="1">C29</strain>
        <tissue evidence="1">Fin</tissue>
    </source>
</reference>
<dbReference type="PANTHER" id="PTHR47331:SF6">
    <property type="entry name" value="DOUBLECORTIN DOMAIN-CONTAINING PROTEIN"/>
    <property type="match status" value="1"/>
</dbReference>
<name>A0AA47M2J3_MERPO</name>
<dbReference type="InterPro" id="IPR008042">
    <property type="entry name" value="Retrotrans_Pao"/>
</dbReference>
<keyword evidence="2" id="KW-1185">Reference proteome</keyword>
<organism evidence="1 2">
    <name type="scientific">Merluccius polli</name>
    <name type="common">Benguela hake</name>
    <name type="synonym">Merluccius cadenati</name>
    <dbReference type="NCBI Taxonomy" id="89951"/>
    <lineage>
        <taxon>Eukaryota</taxon>
        <taxon>Metazoa</taxon>
        <taxon>Chordata</taxon>
        <taxon>Craniata</taxon>
        <taxon>Vertebrata</taxon>
        <taxon>Euteleostomi</taxon>
        <taxon>Actinopterygii</taxon>
        <taxon>Neopterygii</taxon>
        <taxon>Teleostei</taxon>
        <taxon>Neoteleostei</taxon>
        <taxon>Acanthomorphata</taxon>
        <taxon>Zeiogadaria</taxon>
        <taxon>Gadariae</taxon>
        <taxon>Gadiformes</taxon>
        <taxon>Gadoidei</taxon>
        <taxon>Merlucciidae</taxon>
        <taxon>Merluccius</taxon>
    </lineage>
</organism>
<dbReference type="PANTHER" id="PTHR47331">
    <property type="entry name" value="PHD-TYPE DOMAIN-CONTAINING PROTEIN"/>
    <property type="match status" value="1"/>
</dbReference>
<evidence type="ECO:0000313" key="1">
    <source>
        <dbReference type="EMBL" id="KAK0132493.1"/>
    </source>
</evidence>
<dbReference type="EMBL" id="JAOPHQ010006261">
    <property type="protein sequence ID" value="KAK0132493.1"/>
    <property type="molecule type" value="Genomic_DNA"/>
</dbReference>
<comment type="caution">
    <text evidence="1">The sequence shown here is derived from an EMBL/GenBank/DDBJ whole genome shotgun (WGS) entry which is preliminary data.</text>
</comment>
<gene>
    <name evidence="1" type="ORF">N1851_032630</name>
</gene>